<feature type="compositionally biased region" description="Low complexity" evidence="1">
    <location>
        <begin position="15"/>
        <end position="28"/>
    </location>
</feature>
<feature type="region of interest" description="Disordered" evidence="1">
    <location>
        <begin position="1"/>
        <end position="42"/>
    </location>
</feature>
<comment type="caution">
    <text evidence="2">The sequence shown here is derived from an EMBL/GenBank/DDBJ whole genome shotgun (WGS) entry which is preliminary data.</text>
</comment>
<evidence type="ECO:0000313" key="2">
    <source>
        <dbReference type="EMBL" id="RUQ60054.1"/>
    </source>
</evidence>
<name>A0A433IZF3_9PROT</name>
<protein>
    <submittedName>
        <fullName evidence="2">Uncharacterized protein</fullName>
    </submittedName>
</protein>
<sequence>MSQMPRALPDAMLTTSMSPSPSTSAASMEKGEKLAASTAELGPLQVMAEKGLPETAPENLVKTPPLLRQKSTPVGLAELLRKMKSVSPSPSKSAAMKVLDVTVPSAETVLALPVSWVKVAVISAV</sequence>
<dbReference type="EMBL" id="RZIJ01000057">
    <property type="protein sequence ID" value="RUQ60054.1"/>
    <property type="molecule type" value="Genomic_DNA"/>
</dbReference>
<reference evidence="2 3" key="1">
    <citation type="submission" date="2018-12" db="EMBL/GenBank/DDBJ databases">
        <authorList>
            <person name="Yang Y."/>
        </authorList>
    </citation>
    <scope>NUCLEOTIDE SEQUENCE [LARGE SCALE GENOMIC DNA]</scope>
    <source>
        <strain evidence="2 3">GSF71</strain>
    </source>
</reference>
<evidence type="ECO:0000313" key="3">
    <source>
        <dbReference type="Proteomes" id="UP000280346"/>
    </source>
</evidence>
<proteinExistence type="predicted"/>
<keyword evidence="3" id="KW-1185">Reference proteome</keyword>
<dbReference type="Proteomes" id="UP000280346">
    <property type="component" value="Unassembled WGS sequence"/>
</dbReference>
<evidence type="ECO:0000256" key="1">
    <source>
        <dbReference type="SAM" id="MobiDB-lite"/>
    </source>
</evidence>
<gene>
    <name evidence="2" type="ORF">EJ913_30800</name>
</gene>
<organism evidence="2 3">
    <name type="scientific">Azospirillum doebereinerae</name>
    <dbReference type="NCBI Taxonomy" id="92933"/>
    <lineage>
        <taxon>Bacteria</taxon>
        <taxon>Pseudomonadati</taxon>
        <taxon>Pseudomonadota</taxon>
        <taxon>Alphaproteobacteria</taxon>
        <taxon>Rhodospirillales</taxon>
        <taxon>Azospirillaceae</taxon>
        <taxon>Azospirillum</taxon>
    </lineage>
</organism>
<dbReference type="AlphaFoldDB" id="A0A433IZF3"/>
<accession>A0A433IZF3</accession>